<dbReference type="InterPro" id="IPR038570">
    <property type="entry name" value="HicA_sf"/>
</dbReference>
<evidence type="ECO:0000256" key="1">
    <source>
        <dbReference type="ARBA" id="ARBA00006620"/>
    </source>
</evidence>
<evidence type="ECO:0000256" key="4">
    <source>
        <dbReference type="ARBA" id="ARBA00022759"/>
    </source>
</evidence>
<dbReference type="Proteomes" id="UP000226442">
    <property type="component" value="Unassembled WGS sequence"/>
</dbReference>
<evidence type="ECO:0000256" key="2">
    <source>
        <dbReference type="ARBA" id="ARBA00022649"/>
    </source>
</evidence>
<keyword evidence="4" id="KW-0255">Endonuclease</keyword>
<comment type="caution">
    <text evidence="8">The sequence shown here is derived from an EMBL/GenBank/DDBJ whole genome shotgun (WGS) entry which is preliminary data.</text>
</comment>
<keyword evidence="5" id="KW-0378">Hydrolase</keyword>
<dbReference type="Gene3D" id="3.30.920.30">
    <property type="entry name" value="Hypothetical protein"/>
    <property type="match status" value="1"/>
</dbReference>
<dbReference type="EMBL" id="NXIB02000047">
    <property type="protein sequence ID" value="PHX55591.1"/>
    <property type="molecule type" value="Genomic_DNA"/>
</dbReference>
<organism evidence="8 9">
    <name type="scientific">Tychonema bourrellyi FEM_GT703</name>
    <dbReference type="NCBI Taxonomy" id="2040638"/>
    <lineage>
        <taxon>Bacteria</taxon>
        <taxon>Bacillati</taxon>
        <taxon>Cyanobacteriota</taxon>
        <taxon>Cyanophyceae</taxon>
        <taxon>Oscillatoriophycideae</taxon>
        <taxon>Oscillatoriales</taxon>
        <taxon>Microcoleaceae</taxon>
        <taxon>Tychonema</taxon>
    </lineage>
</organism>
<keyword evidence="7" id="KW-0346">Stress response</keyword>
<evidence type="ECO:0000256" key="5">
    <source>
        <dbReference type="ARBA" id="ARBA00022801"/>
    </source>
</evidence>
<accession>A0A2G4F1E8</accession>
<dbReference type="GO" id="GO:0016787">
    <property type="term" value="F:hydrolase activity"/>
    <property type="evidence" value="ECO:0007669"/>
    <property type="project" value="UniProtKB-KW"/>
</dbReference>
<dbReference type="RefSeq" id="WP_096831242.1">
    <property type="nucleotide sequence ID" value="NZ_NXIB02000047.1"/>
</dbReference>
<evidence type="ECO:0000313" key="9">
    <source>
        <dbReference type="Proteomes" id="UP000226442"/>
    </source>
</evidence>
<name>A0A2G4F1E8_9CYAN</name>
<gene>
    <name evidence="8" type="ORF">CP500_009955</name>
</gene>
<evidence type="ECO:0000313" key="8">
    <source>
        <dbReference type="EMBL" id="PHX55591.1"/>
    </source>
</evidence>
<reference evidence="8" key="1">
    <citation type="submission" date="2017-10" db="EMBL/GenBank/DDBJ databases">
        <title>Draft genome sequence of the planktic cyanobacteria Tychonema bourrellyi isolated from alpine lentic freshwater.</title>
        <authorList>
            <person name="Tett A."/>
            <person name="Armanini F."/>
            <person name="Asnicar F."/>
            <person name="Boscaini A."/>
            <person name="Pasolli E."/>
            <person name="Zolfo M."/>
            <person name="Donati C."/>
            <person name="Salmaso N."/>
            <person name="Segata N."/>
        </authorList>
    </citation>
    <scope>NUCLEOTIDE SEQUENCE</scope>
    <source>
        <strain evidence="8">FEM_GT703</strain>
    </source>
</reference>
<dbReference type="AlphaFoldDB" id="A0A2G4F1E8"/>
<evidence type="ECO:0000256" key="7">
    <source>
        <dbReference type="ARBA" id="ARBA00023016"/>
    </source>
</evidence>
<keyword evidence="3" id="KW-0540">Nuclease</keyword>
<dbReference type="GO" id="GO:0003729">
    <property type="term" value="F:mRNA binding"/>
    <property type="evidence" value="ECO:0007669"/>
    <property type="project" value="InterPro"/>
</dbReference>
<keyword evidence="6" id="KW-0694">RNA-binding</keyword>
<dbReference type="GO" id="GO:0004519">
    <property type="term" value="F:endonuclease activity"/>
    <property type="evidence" value="ECO:0007669"/>
    <property type="project" value="UniProtKB-KW"/>
</dbReference>
<keyword evidence="2" id="KW-1277">Toxin-antitoxin system</keyword>
<evidence type="ECO:0000256" key="3">
    <source>
        <dbReference type="ARBA" id="ARBA00022722"/>
    </source>
</evidence>
<dbReference type="SUPFAM" id="SSF54786">
    <property type="entry name" value="YcfA/nrd intein domain"/>
    <property type="match status" value="1"/>
</dbReference>
<keyword evidence="9" id="KW-1185">Reference proteome</keyword>
<dbReference type="OrthoDB" id="489997at2"/>
<evidence type="ECO:0000256" key="6">
    <source>
        <dbReference type="ARBA" id="ARBA00022884"/>
    </source>
</evidence>
<comment type="similarity">
    <text evidence="1">Belongs to the HicA mRNA interferase family.</text>
</comment>
<dbReference type="Pfam" id="PF07927">
    <property type="entry name" value="HicA_toxin"/>
    <property type="match status" value="1"/>
</dbReference>
<proteinExistence type="inferred from homology"/>
<protein>
    <submittedName>
        <fullName evidence="8">Type II toxin-antitoxin system HicA family toxin</fullName>
    </submittedName>
</protein>
<dbReference type="InterPro" id="IPR012933">
    <property type="entry name" value="HicA_mRNA_interferase"/>
</dbReference>
<sequence length="74" mass="8353">MPKKIRELKSLLLKAGFTYRSAKGSHTRWVHSLLPNEGITIAGNDGDDAKLYLEREVNRKIGILKAIEEEESES</sequence>